<reference evidence="3" key="1">
    <citation type="journal article" date="2019" name="Int. J. Syst. Evol. Microbiol.">
        <title>The Global Catalogue of Microorganisms (GCM) 10K type strain sequencing project: providing services to taxonomists for standard genome sequencing and annotation.</title>
        <authorList>
            <consortium name="The Broad Institute Genomics Platform"/>
            <consortium name="The Broad Institute Genome Sequencing Center for Infectious Disease"/>
            <person name="Wu L."/>
            <person name="Ma J."/>
        </authorList>
    </citation>
    <scope>NUCLEOTIDE SEQUENCE [LARGE SCALE GENOMIC DNA]</scope>
    <source>
        <strain evidence="3">JCM 9377</strain>
    </source>
</reference>
<sequence>MGRHRGPLGNAALLGLVVVGVLVFFRGMAVKAPPRPAEPVLTVPNYDDPESARVPPMRASPPVRLSIPRIGVSTTLLPLSLTPEGALEVPALSKADRAGWFRDGPTPGERGSAVIAGHVDSERDKGVFYRLGELRPGQLITVTRRDGTAPVFRIHTIKNVTKSDFPGSEVYGPARYSALRLITCGGTFDAATGHYTENLIVYASLYRPPAPGT</sequence>
<dbReference type="Pfam" id="PF04203">
    <property type="entry name" value="Sortase"/>
    <property type="match status" value="1"/>
</dbReference>
<dbReference type="InterPro" id="IPR023365">
    <property type="entry name" value="Sortase_dom-sf"/>
</dbReference>
<dbReference type="Proteomes" id="UP001501237">
    <property type="component" value="Unassembled WGS sequence"/>
</dbReference>
<keyword evidence="1" id="KW-0378">Hydrolase</keyword>
<protein>
    <submittedName>
        <fullName evidence="2">Class F sortase</fullName>
    </submittedName>
</protein>
<dbReference type="InterPro" id="IPR005754">
    <property type="entry name" value="Sortase"/>
</dbReference>
<dbReference type="SUPFAM" id="SSF63817">
    <property type="entry name" value="Sortase"/>
    <property type="match status" value="1"/>
</dbReference>
<dbReference type="RefSeq" id="WP_344831783.1">
    <property type="nucleotide sequence ID" value="NZ_BAAAUV010000012.1"/>
</dbReference>
<comment type="caution">
    <text evidence="2">The sequence shown here is derived from an EMBL/GenBank/DDBJ whole genome shotgun (WGS) entry which is preliminary data.</text>
</comment>
<keyword evidence="3" id="KW-1185">Reference proteome</keyword>
<evidence type="ECO:0000313" key="2">
    <source>
        <dbReference type="EMBL" id="GAA3221208.1"/>
    </source>
</evidence>
<proteinExistence type="predicted"/>
<dbReference type="InterPro" id="IPR042001">
    <property type="entry name" value="Sortase_F"/>
</dbReference>
<gene>
    <name evidence="2" type="ORF">GCM10010468_46210</name>
</gene>
<accession>A0ABP6QD24</accession>
<dbReference type="NCBIfam" id="NF033748">
    <property type="entry name" value="class_F_sortase"/>
    <property type="match status" value="1"/>
</dbReference>
<evidence type="ECO:0000256" key="1">
    <source>
        <dbReference type="ARBA" id="ARBA00022801"/>
    </source>
</evidence>
<name>A0ABP6QD24_9ACTN</name>
<organism evidence="2 3">
    <name type="scientific">Actinocorallia longicatena</name>
    <dbReference type="NCBI Taxonomy" id="111803"/>
    <lineage>
        <taxon>Bacteria</taxon>
        <taxon>Bacillati</taxon>
        <taxon>Actinomycetota</taxon>
        <taxon>Actinomycetes</taxon>
        <taxon>Streptosporangiales</taxon>
        <taxon>Thermomonosporaceae</taxon>
        <taxon>Actinocorallia</taxon>
    </lineage>
</organism>
<dbReference type="EMBL" id="BAAAUV010000012">
    <property type="protein sequence ID" value="GAA3221208.1"/>
    <property type="molecule type" value="Genomic_DNA"/>
</dbReference>
<dbReference type="CDD" id="cd05829">
    <property type="entry name" value="Sortase_F"/>
    <property type="match status" value="1"/>
</dbReference>
<dbReference type="Gene3D" id="2.40.260.10">
    <property type="entry name" value="Sortase"/>
    <property type="match status" value="1"/>
</dbReference>
<evidence type="ECO:0000313" key="3">
    <source>
        <dbReference type="Proteomes" id="UP001501237"/>
    </source>
</evidence>